<organism evidence="1 2">
    <name type="scientific">Trichomalopsis sarcophagae</name>
    <dbReference type="NCBI Taxonomy" id="543379"/>
    <lineage>
        <taxon>Eukaryota</taxon>
        <taxon>Metazoa</taxon>
        <taxon>Ecdysozoa</taxon>
        <taxon>Arthropoda</taxon>
        <taxon>Hexapoda</taxon>
        <taxon>Insecta</taxon>
        <taxon>Pterygota</taxon>
        <taxon>Neoptera</taxon>
        <taxon>Endopterygota</taxon>
        <taxon>Hymenoptera</taxon>
        <taxon>Apocrita</taxon>
        <taxon>Proctotrupomorpha</taxon>
        <taxon>Chalcidoidea</taxon>
        <taxon>Pteromalidae</taxon>
        <taxon>Pteromalinae</taxon>
        <taxon>Trichomalopsis</taxon>
    </lineage>
</organism>
<dbReference type="AlphaFoldDB" id="A0A232END7"/>
<dbReference type="Proteomes" id="UP000215335">
    <property type="component" value="Unassembled WGS sequence"/>
</dbReference>
<dbReference type="EMBL" id="NNAY01003165">
    <property type="protein sequence ID" value="OXU19883.1"/>
    <property type="molecule type" value="Genomic_DNA"/>
</dbReference>
<evidence type="ECO:0000313" key="1">
    <source>
        <dbReference type="EMBL" id="OXU19883.1"/>
    </source>
</evidence>
<keyword evidence="2" id="KW-1185">Reference proteome</keyword>
<sequence>MIKIVNKNKLMQNDPKHLDSYSYESLLPQYCDLKNKFSTYTTRGES</sequence>
<gene>
    <name evidence="1" type="ORF">TSAR_008844</name>
</gene>
<proteinExistence type="predicted"/>
<reference evidence="1 2" key="1">
    <citation type="journal article" date="2017" name="Curr. Biol.">
        <title>The Evolution of Venom by Co-option of Single-Copy Genes.</title>
        <authorList>
            <person name="Martinson E.O."/>
            <person name="Mrinalini"/>
            <person name="Kelkar Y.D."/>
            <person name="Chang C.H."/>
            <person name="Werren J.H."/>
        </authorList>
    </citation>
    <scope>NUCLEOTIDE SEQUENCE [LARGE SCALE GENOMIC DNA]</scope>
    <source>
        <strain evidence="1 2">Alberta</strain>
        <tissue evidence="1">Whole body</tissue>
    </source>
</reference>
<protein>
    <submittedName>
        <fullName evidence="1">Uncharacterized protein</fullName>
    </submittedName>
</protein>
<evidence type="ECO:0000313" key="2">
    <source>
        <dbReference type="Proteomes" id="UP000215335"/>
    </source>
</evidence>
<name>A0A232END7_9HYME</name>
<accession>A0A232END7</accession>
<comment type="caution">
    <text evidence="1">The sequence shown here is derived from an EMBL/GenBank/DDBJ whole genome shotgun (WGS) entry which is preliminary data.</text>
</comment>